<feature type="non-terminal residue" evidence="2">
    <location>
        <position position="50"/>
    </location>
</feature>
<keyword evidence="3" id="KW-1185">Reference proteome</keyword>
<dbReference type="EMBL" id="JAMKFB020000004">
    <property type="protein sequence ID" value="KAL0194726.1"/>
    <property type="molecule type" value="Genomic_DNA"/>
</dbReference>
<comment type="caution">
    <text evidence="2">The sequence shown here is derived from an EMBL/GenBank/DDBJ whole genome shotgun (WGS) entry which is preliminary data.</text>
</comment>
<dbReference type="InterPro" id="IPR036226">
    <property type="entry name" value="LipOase_C_sf"/>
</dbReference>
<dbReference type="SUPFAM" id="SSF48484">
    <property type="entry name" value="Lipoxigenase"/>
    <property type="match status" value="1"/>
</dbReference>
<dbReference type="AlphaFoldDB" id="A0ABD0R891"/>
<evidence type="ECO:0000313" key="2">
    <source>
        <dbReference type="EMBL" id="KAL0194726.1"/>
    </source>
</evidence>
<dbReference type="PROSITE" id="PS51393">
    <property type="entry name" value="LIPOXYGENASE_3"/>
    <property type="match status" value="1"/>
</dbReference>
<sequence>WIPNSPSTMHKPPPQQKGQVDMKYILESLPDLECSSMVVGTVWALSQTQE</sequence>
<dbReference type="InterPro" id="IPR013819">
    <property type="entry name" value="LipOase_C"/>
</dbReference>
<dbReference type="Proteomes" id="UP001529510">
    <property type="component" value="Unassembled WGS sequence"/>
</dbReference>
<gene>
    <name evidence="2" type="ORF">M9458_008298</name>
</gene>
<organism evidence="2 3">
    <name type="scientific">Cirrhinus mrigala</name>
    <name type="common">Mrigala</name>
    <dbReference type="NCBI Taxonomy" id="683832"/>
    <lineage>
        <taxon>Eukaryota</taxon>
        <taxon>Metazoa</taxon>
        <taxon>Chordata</taxon>
        <taxon>Craniata</taxon>
        <taxon>Vertebrata</taxon>
        <taxon>Euteleostomi</taxon>
        <taxon>Actinopterygii</taxon>
        <taxon>Neopterygii</taxon>
        <taxon>Teleostei</taxon>
        <taxon>Ostariophysi</taxon>
        <taxon>Cypriniformes</taxon>
        <taxon>Cyprinidae</taxon>
        <taxon>Labeoninae</taxon>
        <taxon>Labeonini</taxon>
        <taxon>Cirrhinus</taxon>
    </lineage>
</organism>
<protein>
    <recommendedName>
        <fullName evidence="1">Lipoxygenase domain-containing protein</fullName>
    </recommendedName>
</protein>
<evidence type="ECO:0000259" key="1">
    <source>
        <dbReference type="PROSITE" id="PS51393"/>
    </source>
</evidence>
<dbReference type="Gene3D" id="1.20.245.10">
    <property type="entry name" value="Lipoxygenase-1, Domain 5"/>
    <property type="match status" value="1"/>
</dbReference>
<feature type="non-terminal residue" evidence="2">
    <location>
        <position position="1"/>
    </location>
</feature>
<evidence type="ECO:0000313" key="3">
    <source>
        <dbReference type="Proteomes" id="UP001529510"/>
    </source>
</evidence>
<accession>A0ABD0R891</accession>
<proteinExistence type="predicted"/>
<name>A0ABD0R891_CIRMR</name>
<reference evidence="2 3" key="1">
    <citation type="submission" date="2024-05" db="EMBL/GenBank/DDBJ databases">
        <title>Genome sequencing and assembly of Indian major carp, Cirrhinus mrigala (Hamilton, 1822).</title>
        <authorList>
            <person name="Mohindra V."/>
            <person name="Chowdhury L.M."/>
            <person name="Lal K."/>
            <person name="Jena J.K."/>
        </authorList>
    </citation>
    <scope>NUCLEOTIDE SEQUENCE [LARGE SCALE GENOMIC DNA]</scope>
    <source>
        <strain evidence="2">CM1030</strain>
        <tissue evidence="2">Blood</tissue>
    </source>
</reference>
<feature type="domain" description="Lipoxygenase" evidence="1">
    <location>
        <begin position="1"/>
        <end position="50"/>
    </location>
</feature>